<evidence type="ECO:0000313" key="1">
    <source>
        <dbReference type="EMBL" id="OJT13875.1"/>
    </source>
</evidence>
<name>A0A1M2W1W9_TRAPU</name>
<sequence>MDTPTSNSLFNSSATPIALQPDISSALVQAPPSPGPSLPSEIVNQVVDACDLLSILALRKCSCTLYAHTVEILLLNRRKILRHYVPNPDLLWEHLEETRAVIAGLAALSFILRDLSLLPATLDLYTSSAHGGRLEQLVEQEQALPIDDIQILDDPWNELQPNICRSVTFATHDGRYIAVNSSASLSPLDPIAASPTTAVINWVSPYVFACGYPALTLRRQSLGLPPFGPEPLLHSIQHRLCELGFDIRSEPAAWPDYTLCASPPRNHSQQPCLHRYYVCPRQGRFFGNKGSLLMVFNLADLNLDHLAQQRQPPFGVATAWRLLNAYRDCDGCCVHGDPLLPDVEYTLPLVIVGPGFSLRGMPPDSH</sequence>
<protein>
    <recommendedName>
        <fullName evidence="3">F-box domain-containing protein</fullName>
    </recommendedName>
</protein>
<reference evidence="1 2" key="1">
    <citation type="submission" date="2016-10" db="EMBL/GenBank/DDBJ databases">
        <title>Genome sequence of the basidiomycete white-rot fungus Trametes pubescens.</title>
        <authorList>
            <person name="Makela M.R."/>
            <person name="Granchi Z."/>
            <person name="Peng M."/>
            <person name="De Vries R.P."/>
            <person name="Grigoriev I."/>
            <person name="Riley R."/>
            <person name="Hilden K."/>
        </authorList>
    </citation>
    <scope>NUCLEOTIDE SEQUENCE [LARGE SCALE GENOMIC DNA]</scope>
    <source>
        <strain evidence="1 2">FBCC735</strain>
    </source>
</reference>
<dbReference type="EMBL" id="MNAD01000354">
    <property type="protein sequence ID" value="OJT13875.1"/>
    <property type="molecule type" value="Genomic_DNA"/>
</dbReference>
<accession>A0A1M2W1W9</accession>
<dbReference type="OMA" id="ELLWESM"/>
<proteinExistence type="predicted"/>
<organism evidence="1 2">
    <name type="scientific">Trametes pubescens</name>
    <name type="common">White-rot fungus</name>
    <dbReference type="NCBI Taxonomy" id="154538"/>
    <lineage>
        <taxon>Eukaryota</taxon>
        <taxon>Fungi</taxon>
        <taxon>Dikarya</taxon>
        <taxon>Basidiomycota</taxon>
        <taxon>Agaricomycotina</taxon>
        <taxon>Agaricomycetes</taxon>
        <taxon>Polyporales</taxon>
        <taxon>Polyporaceae</taxon>
        <taxon>Trametes</taxon>
    </lineage>
</organism>
<dbReference type="AlphaFoldDB" id="A0A1M2W1W9"/>
<dbReference type="Proteomes" id="UP000184267">
    <property type="component" value="Unassembled WGS sequence"/>
</dbReference>
<dbReference type="OrthoDB" id="2758611at2759"/>
<evidence type="ECO:0000313" key="2">
    <source>
        <dbReference type="Proteomes" id="UP000184267"/>
    </source>
</evidence>
<keyword evidence="2" id="KW-1185">Reference proteome</keyword>
<comment type="caution">
    <text evidence="1">The sequence shown here is derived from an EMBL/GenBank/DDBJ whole genome shotgun (WGS) entry which is preliminary data.</text>
</comment>
<evidence type="ECO:0008006" key="3">
    <source>
        <dbReference type="Google" id="ProtNLM"/>
    </source>
</evidence>
<gene>
    <name evidence="1" type="ORF">TRAPUB_9544</name>
</gene>